<dbReference type="PANTHER" id="PTHR43300:SF7">
    <property type="entry name" value="UDP-N-ACETYLBACILLOSAMINE N-ACETYLTRANSFERASE"/>
    <property type="match status" value="1"/>
</dbReference>
<reference evidence="2" key="1">
    <citation type="submission" date="2018-01" db="EMBL/GenBank/DDBJ databases">
        <authorList>
            <person name="Li J."/>
        </authorList>
    </citation>
    <scope>NUCLEOTIDE SEQUENCE [LARGE SCALE GENOMIC DNA]</scope>
    <source>
        <strain evidence="2">592</strain>
    </source>
</reference>
<dbReference type="AlphaFoldDB" id="A0A2S0WJC0"/>
<keyword evidence="1" id="KW-0808">Transferase</keyword>
<dbReference type="KEGG" id="aez:C3E78_03930"/>
<dbReference type="Gene3D" id="3.40.50.20">
    <property type="match status" value="1"/>
</dbReference>
<dbReference type="PROSITE" id="PS00101">
    <property type="entry name" value="HEXAPEP_TRANSFERASES"/>
    <property type="match status" value="1"/>
</dbReference>
<evidence type="ECO:0000313" key="2">
    <source>
        <dbReference type="Proteomes" id="UP000244384"/>
    </source>
</evidence>
<dbReference type="InterPro" id="IPR041561">
    <property type="entry name" value="PglD_N"/>
</dbReference>
<dbReference type="Pfam" id="PF17836">
    <property type="entry name" value="PglD_N"/>
    <property type="match status" value="1"/>
</dbReference>
<dbReference type="EMBL" id="CP026952">
    <property type="protein sequence ID" value="AWB91436.1"/>
    <property type="molecule type" value="Genomic_DNA"/>
</dbReference>
<dbReference type="CDD" id="cd03360">
    <property type="entry name" value="LbH_AT_putative"/>
    <property type="match status" value="1"/>
</dbReference>
<dbReference type="InterPro" id="IPR050179">
    <property type="entry name" value="Trans_hexapeptide_repeat"/>
</dbReference>
<accession>A0A2S0WJC0</accession>
<dbReference type="InterPro" id="IPR020019">
    <property type="entry name" value="AcTrfase_PglD-like"/>
</dbReference>
<dbReference type="InterPro" id="IPR018357">
    <property type="entry name" value="Hexapep_transf_CS"/>
</dbReference>
<organism evidence="1 2">
    <name type="scientific">Aeromicrobium chenweiae</name>
    <dbReference type="NCBI Taxonomy" id="2079793"/>
    <lineage>
        <taxon>Bacteria</taxon>
        <taxon>Bacillati</taxon>
        <taxon>Actinomycetota</taxon>
        <taxon>Actinomycetes</taxon>
        <taxon>Propionibacteriales</taxon>
        <taxon>Nocardioidaceae</taxon>
        <taxon>Aeromicrobium</taxon>
    </lineage>
</organism>
<dbReference type="NCBIfam" id="TIGR03570">
    <property type="entry name" value="NeuD_NnaD"/>
    <property type="match status" value="1"/>
</dbReference>
<protein>
    <submittedName>
        <fullName evidence="1">Acetyltransferase</fullName>
    </submittedName>
</protein>
<gene>
    <name evidence="1" type="ORF">C3E78_03930</name>
</gene>
<dbReference type="InterPro" id="IPR011004">
    <property type="entry name" value="Trimer_LpxA-like_sf"/>
</dbReference>
<dbReference type="OrthoDB" id="9803968at2"/>
<dbReference type="Proteomes" id="UP000244384">
    <property type="component" value="Chromosome"/>
</dbReference>
<evidence type="ECO:0000313" key="1">
    <source>
        <dbReference type="EMBL" id="AWB91436.1"/>
    </source>
</evidence>
<dbReference type="PANTHER" id="PTHR43300">
    <property type="entry name" value="ACETYLTRANSFERASE"/>
    <property type="match status" value="1"/>
</dbReference>
<accession>A0A5F2EMH6</accession>
<sequence length="225" mass="23057">MDNLILIGAGGLAREVGEAVAASGRYHILGVVDDDPALHGTSVGGMPVLGGLDQVFWDRSSYVVVCTGQGRTRQAIVARLADHDIGPSRFGTVVHPSVHVPPSCFLGVGSVLLAHVAITADARIGRHVVAMPNVTVTHDDVVGDYATLCAGVSLAGGVTVGAGAYLGTNASVRQDVHVGADSTLGMGSTLLDDLPDGETWVGVPARELARPPGWLSLTPVLEETS</sequence>
<dbReference type="Gene3D" id="2.160.10.10">
    <property type="entry name" value="Hexapeptide repeat proteins"/>
    <property type="match status" value="1"/>
</dbReference>
<proteinExistence type="predicted"/>
<keyword evidence="2" id="KW-1185">Reference proteome</keyword>
<name>A0A2S0WJC0_9ACTN</name>
<dbReference type="RefSeq" id="WP_108577082.1">
    <property type="nucleotide sequence ID" value="NZ_CP026952.1"/>
</dbReference>
<dbReference type="GO" id="GO:0016740">
    <property type="term" value="F:transferase activity"/>
    <property type="evidence" value="ECO:0007669"/>
    <property type="project" value="UniProtKB-KW"/>
</dbReference>
<dbReference type="SUPFAM" id="SSF51161">
    <property type="entry name" value="Trimeric LpxA-like enzymes"/>
    <property type="match status" value="1"/>
</dbReference>